<sequence length="443" mass="46778">MTLQEHIDAIKATINDRMKKMSDIMTKAANDNGSTPEGDDEETIKGYEAEIKNLEANLARLEKIQKSQVDLPGTTVPVEGGTSEKGLNSTQGKPPIVETKSNLPPGIGFAIAIKAQAVAALSKGAVTATQVLDSWHAPEIVKNAVTQKALVGTTSETTFGASLVDFQVLSGEFLELLRGKTAVDKLASKMRQVPFNVKVPSQTGASTVGWVGEAKTKPVTNPTFGSVTLTKSKVAGIVMLSEELVRFSNPKADGLVLDDLLKSTAAFIDGQFFDPAKAESTDSPASILNGVEAIPSTGETGVAIETDLAAVIKQATDAGLTLEGATWVMSETRAAKLSVLRDALGKKYFEGMNINGAKELLTLPVEISAACADKIVLVIPSQILLADDGAVDFAISSEASINTGTDAAPNWVSLYQSDLIAIRGERFIRWKPRGVAAGYVQFT</sequence>
<evidence type="ECO:0000256" key="3">
    <source>
        <dbReference type="SAM" id="MobiDB-lite"/>
    </source>
</evidence>
<dbReference type="EMBL" id="QFQJ01000002">
    <property type="protein sequence ID" value="PZQ93777.1"/>
    <property type="molecule type" value="Genomic_DNA"/>
</dbReference>
<evidence type="ECO:0000256" key="2">
    <source>
        <dbReference type="SAM" id="Coils"/>
    </source>
</evidence>
<evidence type="ECO:0000256" key="1">
    <source>
        <dbReference type="ARBA" id="ARBA00004328"/>
    </source>
</evidence>
<evidence type="ECO:0000313" key="5">
    <source>
        <dbReference type="EMBL" id="PZQ93777.1"/>
    </source>
</evidence>
<keyword evidence="2" id="KW-0175">Coiled coil</keyword>
<dbReference type="Proteomes" id="UP000249282">
    <property type="component" value="Unassembled WGS sequence"/>
</dbReference>
<dbReference type="SUPFAM" id="SSF56563">
    <property type="entry name" value="Major capsid protein gp5"/>
    <property type="match status" value="1"/>
</dbReference>
<proteinExistence type="predicted"/>
<dbReference type="InterPro" id="IPR024455">
    <property type="entry name" value="Phage_capsid"/>
</dbReference>
<evidence type="ECO:0000259" key="4">
    <source>
        <dbReference type="Pfam" id="PF05065"/>
    </source>
</evidence>
<accession>A0A2W5TDR2</accession>
<organism evidence="5 6">
    <name type="scientific">Acinetobacter johnsonii</name>
    <dbReference type="NCBI Taxonomy" id="40214"/>
    <lineage>
        <taxon>Bacteria</taxon>
        <taxon>Pseudomonadati</taxon>
        <taxon>Pseudomonadota</taxon>
        <taxon>Gammaproteobacteria</taxon>
        <taxon>Moraxellales</taxon>
        <taxon>Moraxellaceae</taxon>
        <taxon>Acinetobacter</taxon>
    </lineage>
</organism>
<dbReference type="Gene3D" id="3.30.2400.10">
    <property type="entry name" value="Major capsid protein gp5"/>
    <property type="match status" value="1"/>
</dbReference>
<reference evidence="5 6" key="1">
    <citation type="submission" date="2017-11" db="EMBL/GenBank/DDBJ databases">
        <title>Infants hospitalized years apart are colonized by the same room-sourced microbial strains.</title>
        <authorList>
            <person name="Brooks B."/>
            <person name="Olm M.R."/>
            <person name="Firek B.A."/>
            <person name="Baker R."/>
            <person name="Thomas B.C."/>
            <person name="Morowitz M.J."/>
            <person name="Banfield J.F."/>
        </authorList>
    </citation>
    <scope>NUCLEOTIDE SEQUENCE [LARGE SCALE GENOMIC DNA]</scope>
    <source>
        <strain evidence="5">S2_003_000_R3_20</strain>
    </source>
</reference>
<feature type="coiled-coil region" evidence="2">
    <location>
        <begin position="37"/>
        <end position="71"/>
    </location>
</feature>
<dbReference type="InterPro" id="IPR054612">
    <property type="entry name" value="Phage_capsid-like_C"/>
</dbReference>
<evidence type="ECO:0000313" key="6">
    <source>
        <dbReference type="Proteomes" id="UP000249282"/>
    </source>
</evidence>
<feature type="domain" description="Phage capsid-like C-terminal" evidence="4">
    <location>
        <begin position="169"/>
        <end position="404"/>
    </location>
</feature>
<feature type="region of interest" description="Disordered" evidence="3">
    <location>
        <begin position="72"/>
        <end position="100"/>
    </location>
</feature>
<name>A0A2W5TDR2_ACIJO</name>
<dbReference type="Pfam" id="PF05065">
    <property type="entry name" value="Phage_capsid"/>
    <property type="match status" value="1"/>
</dbReference>
<dbReference type="NCBIfam" id="TIGR01554">
    <property type="entry name" value="major_cap_HK97"/>
    <property type="match status" value="1"/>
</dbReference>
<gene>
    <name evidence="5" type="ORF">DI542_00980</name>
</gene>
<dbReference type="AlphaFoldDB" id="A0A2W5TDR2"/>
<dbReference type="Gene3D" id="3.30.2320.10">
    <property type="entry name" value="hypothetical protein PF0899 domain"/>
    <property type="match status" value="1"/>
</dbReference>
<comment type="caution">
    <text evidence="5">The sequence shown here is derived from an EMBL/GenBank/DDBJ whole genome shotgun (WGS) entry which is preliminary data.</text>
</comment>
<comment type="subcellular location">
    <subcellularLocation>
        <location evidence="1">Virion</location>
    </subcellularLocation>
</comment>
<protein>
    <submittedName>
        <fullName evidence="5">Phage major capsid protein</fullName>
    </submittedName>
</protein>